<gene>
    <name evidence="3" type="ORF">GSU69_12500</name>
</gene>
<dbReference type="InterPro" id="IPR006626">
    <property type="entry name" value="PbH1"/>
</dbReference>
<dbReference type="SUPFAM" id="SSF51126">
    <property type="entry name" value="Pectin lyase-like"/>
    <property type="match status" value="2"/>
</dbReference>
<dbReference type="RefSeq" id="WP_159423174.1">
    <property type="nucleotide sequence ID" value="NZ_CP047180.1"/>
</dbReference>
<dbReference type="Gene3D" id="2.160.20.10">
    <property type="entry name" value="Single-stranded right-handed beta-helix, Pectin lyase-like"/>
    <property type="match status" value="1"/>
</dbReference>
<feature type="domain" description="Right handed beta helix" evidence="2">
    <location>
        <begin position="326"/>
        <end position="435"/>
    </location>
</feature>
<evidence type="ECO:0000259" key="2">
    <source>
        <dbReference type="Pfam" id="PF13229"/>
    </source>
</evidence>
<evidence type="ECO:0000313" key="4">
    <source>
        <dbReference type="Proteomes" id="UP000464597"/>
    </source>
</evidence>
<name>A0ABX6H0V8_9MICO</name>
<keyword evidence="4" id="KW-1185">Reference proteome</keyword>
<evidence type="ECO:0000256" key="1">
    <source>
        <dbReference type="SAM" id="SignalP"/>
    </source>
</evidence>
<dbReference type="InterPro" id="IPR039448">
    <property type="entry name" value="Beta_helix"/>
</dbReference>
<feature type="signal peptide" evidence="1">
    <location>
        <begin position="1"/>
        <end position="33"/>
    </location>
</feature>
<dbReference type="SMART" id="SM00710">
    <property type="entry name" value="PbH1"/>
    <property type="match status" value="5"/>
</dbReference>
<dbReference type="InterPro" id="IPR011050">
    <property type="entry name" value="Pectin_lyase_fold/virulence"/>
</dbReference>
<dbReference type="Proteomes" id="UP000464597">
    <property type="component" value="Chromosome"/>
</dbReference>
<protein>
    <recommendedName>
        <fullName evidence="2">Right handed beta helix domain-containing protein</fullName>
    </recommendedName>
</protein>
<proteinExistence type="predicted"/>
<keyword evidence="1" id="KW-0732">Signal</keyword>
<feature type="chain" id="PRO_5046797900" description="Right handed beta helix domain-containing protein" evidence="1">
    <location>
        <begin position="34"/>
        <end position="666"/>
    </location>
</feature>
<dbReference type="InterPro" id="IPR006311">
    <property type="entry name" value="TAT_signal"/>
</dbReference>
<dbReference type="Pfam" id="PF13229">
    <property type="entry name" value="Beta_helix"/>
    <property type="match status" value="1"/>
</dbReference>
<dbReference type="PROSITE" id="PS51318">
    <property type="entry name" value="TAT"/>
    <property type="match status" value="1"/>
</dbReference>
<dbReference type="EMBL" id="CP047180">
    <property type="protein sequence ID" value="QHC63420.1"/>
    <property type="molecule type" value="Genomic_DNA"/>
</dbReference>
<sequence length="666" mass="69886">MTKTSAPSNRRSFLFTAGMASAAAIAVAPGAAAAPVDSTDLDNQVSTLLANPASKSNNALVGGTAIYYVDDYVKSGDASDWYCWDRALAAAKADPRPTVVRAGAREYVLSKQCSLEGHSNLTIEGAGAGRTILSGMLHVTLAAPFVLRSGTVASSNIVFKDFTIKGALTNADALGDSYSRESREFVSNWTIAAGLIATGTGGTRGFQSGLVILGSRYQTGAYPVVRNVTVDGVEFWGLRSMPVQLYGISGETRMVDCTAFRCFDLGFRDDETVTFTGNKVEYSADNGVSISRGTQRVNCSSNTFIGSFYNGIWVGGYEGEAGPAGVVVSGNVVDRSARHGIWAAGGSKALSITGNTVTRVERIREWWEGCGIFLAKLDGATVADEDGDGETDDDRFTANATITGNTLIDCDRGGILIDEGCANILVTSNLILRPGRATKLNGAAPDVQYGGENFGISTPGTSSQTSNVYVTQNMVLDDRNGTSAPSGSRLANGSVNEPASMGFGIHRPGGSDTWYSWDNIVAGASQRHIEVTPRRLGPYITVGDATSFSSSLTIDKVVGGKSALEFTAAGAPRWRLATNTAAETGGDKGSDLQLFYAKDDGTLAPSFTARRSDGRVTMNALLQITSGSARPDAAVAGTGSMFYDTTLKKPLFSDGSRWRTADGVLV</sequence>
<dbReference type="InterPro" id="IPR012334">
    <property type="entry name" value="Pectin_lyas_fold"/>
</dbReference>
<organism evidence="3 4">
    <name type="scientific">Rathayibacter festucae</name>
    <dbReference type="NCBI Taxonomy" id="110937"/>
    <lineage>
        <taxon>Bacteria</taxon>
        <taxon>Bacillati</taxon>
        <taxon>Actinomycetota</taxon>
        <taxon>Actinomycetes</taxon>
        <taxon>Micrococcales</taxon>
        <taxon>Microbacteriaceae</taxon>
        <taxon>Rathayibacter</taxon>
    </lineage>
</organism>
<evidence type="ECO:0000313" key="3">
    <source>
        <dbReference type="EMBL" id="QHC63420.1"/>
    </source>
</evidence>
<accession>A0ABX6H0V8</accession>
<reference evidence="4" key="1">
    <citation type="submission" date="2019-12" db="EMBL/GenBank/DDBJ databases">
        <title>Complete and draft genome sequences of new strains and members of some known species of the genus Rathayibacter isolated from plants.</title>
        <authorList>
            <person name="Tarlachkov S.V."/>
            <person name="Starodumova I.P."/>
            <person name="Dorofeeva L.V."/>
            <person name="Prisyazhnaya N.V."/>
            <person name="Leyn S."/>
            <person name="Zlamal J."/>
            <person name="Elan M."/>
            <person name="Osterman A.L."/>
            <person name="Nadler S."/>
            <person name="Subbotin S.A."/>
            <person name="Evtushenko L.I."/>
        </authorList>
    </citation>
    <scope>NUCLEOTIDE SEQUENCE [LARGE SCALE GENOMIC DNA]</scope>
    <source>
        <strain evidence="4">VKM Ac-2802</strain>
    </source>
</reference>